<evidence type="ECO:0000313" key="2">
    <source>
        <dbReference type="Proteomes" id="UP001249851"/>
    </source>
</evidence>
<dbReference type="EMBL" id="JARQWQ010000072">
    <property type="protein sequence ID" value="KAK2554017.1"/>
    <property type="molecule type" value="Genomic_DNA"/>
</dbReference>
<reference evidence="1" key="2">
    <citation type="journal article" date="2023" name="Science">
        <title>Genomic signatures of disease resistance in endangered staghorn corals.</title>
        <authorList>
            <person name="Vollmer S.V."/>
            <person name="Selwyn J.D."/>
            <person name="Despard B.A."/>
            <person name="Roesel C.L."/>
        </authorList>
    </citation>
    <scope>NUCLEOTIDE SEQUENCE</scope>
    <source>
        <strain evidence="1">K2</strain>
    </source>
</reference>
<dbReference type="AlphaFoldDB" id="A0AAD9Q3D2"/>
<gene>
    <name evidence="1" type="ORF">P5673_024353</name>
</gene>
<evidence type="ECO:0008006" key="3">
    <source>
        <dbReference type="Google" id="ProtNLM"/>
    </source>
</evidence>
<organism evidence="1 2">
    <name type="scientific">Acropora cervicornis</name>
    <name type="common">Staghorn coral</name>
    <dbReference type="NCBI Taxonomy" id="6130"/>
    <lineage>
        <taxon>Eukaryota</taxon>
        <taxon>Metazoa</taxon>
        <taxon>Cnidaria</taxon>
        <taxon>Anthozoa</taxon>
        <taxon>Hexacorallia</taxon>
        <taxon>Scleractinia</taxon>
        <taxon>Astrocoeniina</taxon>
        <taxon>Acroporidae</taxon>
        <taxon>Acropora</taxon>
    </lineage>
</organism>
<proteinExistence type="predicted"/>
<protein>
    <recommendedName>
        <fullName evidence="3">PHD-type domain-containing protein</fullName>
    </recommendedName>
</protein>
<dbReference type="Gene3D" id="3.30.40.10">
    <property type="entry name" value="Zinc/RING finger domain, C3HC4 (zinc finger)"/>
    <property type="match status" value="1"/>
</dbReference>
<reference evidence="1" key="1">
    <citation type="journal article" date="2023" name="G3 (Bethesda)">
        <title>Whole genome assembly and annotation of the endangered Caribbean coral Acropora cervicornis.</title>
        <authorList>
            <person name="Selwyn J.D."/>
            <person name="Vollmer S.V."/>
        </authorList>
    </citation>
    <scope>NUCLEOTIDE SEQUENCE</scope>
    <source>
        <strain evidence="1">K2</strain>
    </source>
</reference>
<keyword evidence="2" id="KW-1185">Reference proteome</keyword>
<evidence type="ECO:0000313" key="1">
    <source>
        <dbReference type="EMBL" id="KAK2554017.1"/>
    </source>
</evidence>
<name>A0AAD9Q3D2_ACRCE</name>
<accession>A0AAD9Q3D2</accession>
<comment type="caution">
    <text evidence="1">The sequence shown here is derived from an EMBL/GenBank/DDBJ whole genome shotgun (WGS) entry which is preliminary data.</text>
</comment>
<sequence length="252" mass="29364">MERYYCISCNEEVIATKEALFCDGCHKWQHRCGNTGISRQQYNDAVESGLEVVWQCLYCSEITGPLEESNRIEDEMMHLTGHLLVLVRIKKWKKSTKKKHLLLDKHFLTSKFQLPKTCQDQRLKVRVNNKKIRVNKLGPSWPVSTERVWRELNLSLAKMADGSDREVTQADQNNMNSQWSLFFKDLDELLSEYEQNRSTNDIAITENLTIRLENAVRALQSVSHSVSYTNKEAVLEMALNFQLMFWDCHCPS</sequence>
<dbReference type="Proteomes" id="UP001249851">
    <property type="component" value="Unassembled WGS sequence"/>
</dbReference>
<dbReference type="InterPro" id="IPR013083">
    <property type="entry name" value="Znf_RING/FYVE/PHD"/>
</dbReference>